<dbReference type="Proteomes" id="UP000663929">
    <property type="component" value="Chromosome"/>
</dbReference>
<feature type="modified residue" description="4-aspartylphosphate" evidence="3">
    <location>
        <position position="54"/>
    </location>
</feature>
<evidence type="ECO:0000313" key="7">
    <source>
        <dbReference type="EMBL" id="QTD50580.1"/>
    </source>
</evidence>
<name>A0A8A4TLZ0_SULCO</name>
<dbReference type="InterPro" id="IPR011006">
    <property type="entry name" value="CheY-like_superfamily"/>
</dbReference>
<feature type="region of interest" description="Disordered" evidence="4">
    <location>
        <begin position="303"/>
        <end position="325"/>
    </location>
</feature>
<dbReference type="SMART" id="SM00448">
    <property type="entry name" value="REC"/>
    <property type="match status" value="1"/>
</dbReference>
<dbReference type="FunFam" id="3.30.70.270:FF:000001">
    <property type="entry name" value="Diguanylate cyclase domain protein"/>
    <property type="match status" value="1"/>
</dbReference>
<dbReference type="CDD" id="cd01949">
    <property type="entry name" value="GGDEF"/>
    <property type="match status" value="1"/>
</dbReference>
<comment type="catalytic activity">
    <reaction evidence="2">
        <text>2 GTP = 3',3'-c-di-GMP + 2 diphosphate</text>
        <dbReference type="Rhea" id="RHEA:24898"/>
        <dbReference type="ChEBI" id="CHEBI:33019"/>
        <dbReference type="ChEBI" id="CHEBI:37565"/>
        <dbReference type="ChEBI" id="CHEBI:58805"/>
        <dbReference type="EC" id="2.7.7.65"/>
    </reaction>
</comment>
<dbReference type="GO" id="GO:1902201">
    <property type="term" value="P:negative regulation of bacterial-type flagellum-dependent cell motility"/>
    <property type="evidence" value="ECO:0007669"/>
    <property type="project" value="TreeGrafter"/>
</dbReference>
<dbReference type="EMBL" id="CP071793">
    <property type="protein sequence ID" value="QTD50580.1"/>
    <property type="molecule type" value="Genomic_DNA"/>
</dbReference>
<dbReference type="Gene3D" id="3.40.50.2300">
    <property type="match status" value="1"/>
</dbReference>
<gene>
    <name evidence="7" type="ORF">J3U87_33770</name>
</gene>
<dbReference type="Pfam" id="PF00990">
    <property type="entry name" value="GGDEF"/>
    <property type="match status" value="1"/>
</dbReference>
<dbReference type="InterPro" id="IPR001789">
    <property type="entry name" value="Sig_transdc_resp-reg_receiver"/>
</dbReference>
<evidence type="ECO:0000256" key="4">
    <source>
        <dbReference type="SAM" id="MobiDB-lite"/>
    </source>
</evidence>
<dbReference type="SUPFAM" id="SSF55073">
    <property type="entry name" value="Nucleotide cyclase"/>
    <property type="match status" value="1"/>
</dbReference>
<evidence type="ECO:0000256" key="3">
    <source>
        <dbReference type="PROSITE-ProRule" id="PRU00169"/>
    </source>
</evidence>
<dbReference type="KEGG" id="scor:J3U87_33770"/>
<dbReference type="RefSeq" id="WP_237380399.1">
    <property type="nucleotide sequence ID" value="NZ_CP071793.1"/>
</dbReference>
<keyword evidence="8" id="KW-1185">Reference proteome</keyword>
<dbReference type="PROSITE" id="PS50110">
    <property type="entry name" value="RESPONSE_REGULATORY"/>
    <property type="match status" value="1"/>
</dbReference>
<reference evidence="7" key="1">
    <citation type="submission" date="2021-03" db="EMBL/GenBank/DDBJ databases">
        <title>Acanthopleuribacteraceae sp. M133.</title>
        <authorList>
            <person name="Wang G."/>
        </authorList>
    </citation>
    <scope>NUCLEOTIDE SEQUENCE</scope>
    <source>
        <strain evidence="7">M133</strain>
    </source>
</reference>
<feature type="domain" description="Response regulatory" evidence="5">
    <location>
        <begin position="6"/>
        <end position="121"/>
    </location>
</feature>
<dbReference type="NCBIfam" id="TIGR00254">
    <property type="entry name" value="GGDEF"/>
    <property type="match status" value="1"/>
</dbReference>
<evidence type="ECO:0000259" key="5">
    <source>
        <dbReference type="PROSITE" id="PS50110"/>
    </source>
</evidence>
<dbReference type="SUPFAM" id="SSF52172">
    <property type="entry name" value="CheY-like"/>
    <property type="match status" value="1"/>
</dbReference>
<dbReference type="GO" id="GO:0000160">
    <property type="term" value="P:phosphorelay signal transduction system"/>
    <property type="evidence" value="ECO:0007669"/>
    <property type="project" value="InterPro"/>
</dbReference>
<accession>A0A8A4TLZ0</accession>
<dbReference type="InterPro" id="IPR000160">
    <property type="entry name" value="GGDEF_dom"/>
</dbReference>
<dbReference type="AlphaFoldDB" id="A0A8A4TLZ0"/>
<dbReference type="EC" id="2.7.7.65" evidence="1"/>
<dbReference type="PANTHER" id="PTHR45138:SF9">
    <property type="entry name" value="DIGUANYLATE CYCLASE DGCM-RELATED"/>
    <property type="match status" value="1"/>
</dbReference>
<evidence type="ECO:0000259" key="6">
    <source>
        <dbReference type="PROSITE" id="PS50887"/>
    </source>
</evidence>
<proteinExistence type="predicted"/>
<organism evidence="7 8">
    <name type="scientific">Sulfidibacter corallicola</name>
    <dbReference type="NCBI Taxonomy" id="2818388"/>
    <lineage>
        <taxon>Bacteria</taxon>
        <taxon>Pseudomonadati</taxon>
        <taxon>Acidobacteriota</taxon>
        <taxon>Holophagae</taxon>
        <taxon>Acanthopleuribacterales</taxon>
        <taxon>Acanthopleuribacteraceae</taxon>
        <taxon>Sulfidibacter</taxon>
    </lineage>
</organism>
<evidence type="ECO:0000256" key="1">
    <source>
        <dbReference type="ARBA" id="ARBA00012528"/>
    </source>
</evidence>
<keyword evidence="3" id="KW-0597">Phosphoprotein</keyword>
<dbReference type="Gene3D" id="3.30.70.270">
    <property type="match status" value="1"/>
</dbReference>
<protein>
    <recommendedName>
        <fullName evidence="1">diguanylate cyclase</fullName>
        <ecNumber evidence="1">2.7.7.65</ecNumber>
    </recommendedName>
</protein>
<dbReference type="InterPro" id="IPR029787">
    <property type="entry name" value="Nucleotide_cyclase"/>
</dbReference>
<dbReference type="Pfam" id="PF00072">
    <property type="entry name" value="Response_reg"/>
    <property type="match status" value="1"/>
</dbReference>
<dbReference type="PROSITE" id="PS50887">
    <property type="entry name" value="GGDEF"/>
    <property type="match status" value="1"/>
</dbReference>
<feature type="domain" description="GGDEF" evidence="6">
    <location>
        <begin position="164"/>
        <end position="301"/>
    </location>
</feature>
<evidence type="ECO:0000256" key="2">
    <source>
        <dbReference type="ARBA" id="ARBA00034247"/>
    </source>
</evidence>
<dbReference type="GO" id="GO:0043709">
    <property type="term" value="P:cell adhesion involved in single-species biofilm formation"/>
    <property type="evidence" value="ECO:0007669"/>
    <property type="project" value="TreeGrafter"/>
</dbReference>
<sequence length="325" mass="36034">MEPLPQLLIVDDEPINIQMLSAALKDSYRIRFATRAEQALDLACRFVPDLILLDVIMPGKSGYDLCRELKSTPGLANVPVIFVTGRTGREDEAHGLAVGGADYLFKPVHPKIVKARVDNHIMLKRYRERLELLAMQDALTEVGNHRRFEMTLEQEWSRLKRTGRPLTLLILDVDHFRHYNETYGLPEGDRCLQGIARELRQCMRRPLDLVCRIGGASFACLLPETERHGAAVVAEGIREMIAGLEMPHQGSPIGPFVTLSIGVAVAEQVVGLEATGLIGAADESLYQAKTEGRNRVGDLRILNEAEPVPVPPSPQKAEIHESDAI</sequence>
<evidence type="ECO:0000313" key="8">
    <source>
        <dbReference type="Proteomes" id="UP000663929"/>
    </source>
</evidence>
<dbReference type="SMART" id="SM00267">
    <property type="entry name" value="GGDEF"/>
    <property type="match status" value="1"/>
</dbReference>
<dbReference type="PANTHER" id="PTHR45138">
    <property type="entry name" value="REGULATORY COMPONENTS OF SENSORY TRANSDUCTION SYSTEM"/>
    <property type="match status" value="1"/>
</dbReference>
<dbReference type="InterPro" id="IPR050469">
    <property type="entry name" value="Diguanylate_Cyclase"/>
</dbReference>
<dbReference type="GO" id="GO:0005886">
    <property type="term" value="C:plasma membrane"/>
    <property type="evidence" value="ECO:0007669"/>
    <property type="project" value="TreeGrafter"/>
</dbReference>
<dbReference type="GO" id="GO:0052621">
    <property type="term" value="F:diguanylate cyclase activity"/>
    <property type="evidence" value="ECO:0007669"/>
    <property type="project" value="UniProtKB-EC"/>
</dbReference>
<dbReference type="InterPro" id="IPR043128">
    <property type="entry name" value="Rev_trsase/Diguanyl_cyclase"/>
</dbReference>